<reference evidence="2" key="2">
    <citation type="submission" date="2020-09" db="EMBL/GenBank/DDBJ databases">
        <authorList>
            <person name="Sun Q."/>
            <person name="Sedlacek I."/>
        </authorList>
    </citation>
    <scope>NUCLEOTIDE SEQUENCE</scope>
    <source>
        <strain evidence="2">CCM 8711</strain>
    </source>
</reference>
<name>A0A917N357_9SPHI</name>
<keyword evidence="1" id="KW-1133">Transmembrane helix</keyword>
<evidence type="ECO:0000313" key="3">
    <source>
        <dbReference type="Proteomes" id="UP000662074"/>
    </source>
</evidence>
<protein>
    <submittedName>
        <fullName evidence="2">Uncharacterized protein</fullName>
    </submittedName>
</protein>
<accession>A0A917N357</accession>
<dbReference type="Proteomes" id="UP000662074">
    <property type="component" value="Unassembled WGS sequence"/>
</dbReference>
<reference evidence="2" key="1">
    <citation type="journal article" date="2014" name="Int. J. Syst. Evol. Microbiol.">
        <title>Complete genome sequence of Corynebacterium casei LMG S-19264T (=DSM 44701T), isolated from a smear-ripened cheese.</title>
        <authorList>
            <consortium name="US DOE Joint Genome Institute (JGI-PGF)"/>
            <person name="Walter F."/>
            <person name="Albersmeier A."/>
            <person name="Kalinowski J."/>
            <person name="Ruckert C."/>
        </authorList>
    </citation>
    <scope>NUCLEOTIDE SEQUENCE</scope>
    <source>
        <strain evidence="2">CCM 8711</strain>
    </source>
</reference>
<dbReference type="AlphaFoldDB" id="A0A917N357"/>
<evidence type="ECO:0000313" key="2">
    <source>
        <dbReference type="EMBL" id="GGI52174.1"/>
    </source>
</evidence>
<keyword evidence="3" id="KW-1185">Reference proteome</keyword>
<sequence length="159" mass="18704">MVSLFVSLFIYLFYRTDKTVVNEMAILFFSQRTYLGLKTSIIKFLPLNDILIYSLPEGLWIFCATITSRPYFIRLGKWKFKCAYIPLIYGIGLEFLQLYHVTNGRFDYTDLWVSAIFWLIGINVYKEEADRQNRMMPLNLKSVACLATYGIVYLSHVFK</sequence>
<comment type="caution">
    <text evidence="2">The sequence shown here is derived from an EMBL/GenBank/DDBJ whole genome shotgun (WGS) entry which is preliminary data.</text>
</comment>
<dbReference type="EMBL" id="BMDO01000011">
    <property type="protein sequence ID" value="GGI52174.1"/>
    <property type="molecule type" value="Genomic_DNA"/>
</dbReference>
<dbReference type="RefSeq" id="WP_377169476.1">
    <property type="nucleotide sequence ID" value="NZ_CBCSDW010000024.1"/>
</dbReference>
<proteinExistence type="predicted"/>
<keyword evidence="1" id="KW-0812">Transmembrane</keyword>
<keyword evidence="1" id="KW-0472">Membrane</keyword>
<feature type="transmembrane region" description="Helical" evidence="1">
    <location>
        <begin position="138"/>
        <end position="158"/>
    </location>
</feature>
<gene>
    <name evidence="2" type="ORF">GCM10011425_33860</name>
</gene>
<feature type="transmembrane region" description="Helical" evidence="1">
    <location>
        <begin position="84"/>
        <end position="102"/>
    </location>
</feature>
<feature type="transmembrane region" description="Helical" evidence="1">
    <location>
        <begin position="50"/>
        <end position="72"/>
    </location>
</feature>
<feature type="transmembrane region" description="Helical" evidence="1">
    <location>
        <begin position="108"/>
        <end position="126"/>
    </location>
</feature>
<evidence type="ECO:0000256" key="1">
    <source>
        <dbReference type="SAM" id="Phobius"/>
    </source>
</evidence>
<organism evidence="2 3">
    <name type="scientific">Mucilaginibacter galii</name>
    <dbReference type="NCBI Taxonomy" id="2005073"/>
    <lineage>
        <taxon>Bacteria</taxon>
        <taxon>Pseudomonadati</taxon>
        <taxon>Bacteroidota</taxon>
        <taxon>Sphingobacteriia</taxon>
        <taxon>Sphingobacteriales</taxon>
        <taxon>Sphingobacteriaceae</taxon>
        <taxon>Mucilaginibacter</taxon>
    </lineage>
</organism>